<dbReference type="AlphaFoldDB" id="A0A2P5C8Z2"/>
<dbReference type="OrthoDB" id="4803627at2759"/>
<evidence type="ECO:0000313" key="6">
    <source>
        <dbReference type="Proteomes" id="UP000237105"/>
    </source>
</evidence>
<dbReference type="EMBL" id="JXTB01000159">
    <property type="protein sequence ID" value="PON57464.1"/>
    <property type="molecule type" value="Genomic_DNA"/>
</dbReference>
<dbReference type="GO" id="GO:0005576">
    <property type="term" value="C:extracellular region"/>
    <property type="evidence" value="ECO:0007669"/>
    <property type="project" value="UniProtKB-SubCell"/>
</dbReference>
<protein>
    <submittedName>
        <fullName evidence="5">Peptidase S8, subtilisin-related</fullName>
    </submittedName>
</protein>
<comment type="subcellular location">
    <subcellularLocation>
        <location evidence="1">Secreted</location>
    </subcellularLocation>
</comment>
<keyword evidence="3" id="KW-0732">Signal</keyword>
<dbReference type="InterPro" id="IPR045051">
    <property type="entry name" value="SBT"/>
</dbReference>
<proteinExistence type="inferred from homology"/>
<evidence type="ECO:0000256" key="3">
    <source>
        <dbReference type="ARBA" id="ARBA00022729"/>
    </source>
</evidence>
<evidence type="ECO:0000256" key="4">
    <source>
        <dbReference type="SAM" id="Phobius"/>
    </source>
</evidence>
<name>A0A2P5C8Z2_PARAD</name>
<keyword evidence="4" id="KW-1133">Transmembrane helix</keyword>
<gene>
    <name evidence="5" type="ORF">PanWU01x14_173700</name>
</gene>
<comment type="caution">
    <text evidence="5">The sequence shown here is derived from an EMBL/GenBank/DDBJ whole genome shotgun (WGS) entry which is preliminary data.</text>
</comment>
<comment type="similarity">
    <text evidence="2">Belongs to the peptidase S8 family.</text>
</comment>
<dbReference type="InterPro" id="IPR036852">
    <property type="entry name" value="Peptidase_S8/S53_dom_sf"/>
</dbReference>
<evidence type="ECO:0000256" key="2">
    <source>
        <dbReference type="ARBA" id="ARBA00011073"/>
    </source>
</evidence>
<keyword evidence="4" id="KW-0812">Transmembrane</keyword>
<evidence type="ECO:0000313" key="5">
    <source>
        <dbReference type="EMBL" id="PON57464.1"/>
    </source>
</evidence>
<sequence length="168" mass="18403">MEWTRFLCRGSFPMKSFLQDPMQIVAFRAIQCGIFVTCSAGNVGPFNGSVSGPSPWVLTVGASAIDRRFRATAGIGNRREDNGESLFQPTNFKNKLIPLLYPANDTTSPAFWDPQTLQRFDLKGKIVLSQGGLVEPPEFLMQGMSCGSVLLFCIVVSFISILSLCLLS</sequence>
<feature type="transmembrane region" description="Helical" evidence="4">
    <location>
        <begin position="149"/>
        <end position="167"/>
    </location>
</feature>
<organism evidence="5 6">
    <name type="scientific">Parasponia andersonii</name>
    <name type="common">Sponia andersonii</name>
    <dbReference type="NCBI Taxonomy" id="3476"/>
    <lineage>
        <taxon>Eukaryota</taxon>
        <taxon>Viridiplantae</taxon>
        <taxon>Streptophyta</taxon>
        <taxon>Embryophyta</taxon>
        <taxon>Tracheophyta</taxon>
        <taxon>Spermatophyta</taxon>
        <taxon>Magnoliopsida</taxon>
        <taxon>eudicotyledons</taxon>
        <taxon>Gunneridae</taxon>
        <taxon>Pentapetalae</taxon>
        <taxon>rosids</taxon>
        <taxon>fabids</taxon>
        <taxon>Rosales</taxon>
        <taxon>Cannabaceae</taxon>
        <taxon>Parasponia</taxon>
    </lineage>
</organism>
<accession>A0A2P5C8Z2</accession>
<keyword evidence="6" id="KW-1185">Reference proteome</keyword>
<dbReference type="Gene3D" id="3.40.50.200">
    <property type="entry name" value="Peptidase S8/S53 domain"/>
    <property type="match status" value="1"/>
</dbReference>
<dbReference type="Proteomes" id="UP000237105">
    <property type="component" value="Unassembled WGS sequence"/>
</dbReference>
<dbReference type="STRING" id="3476.A0A2P5C8Z2"/>
<evidence type="ECO:0000256" key="1">
    <source>
        <dbReference type="ARBA" id="ARBA00004613"/>
    </source>
</evidence>
<dbReference type="GO" id="GO:0006508">
    <property type="term" value="P:proteolysis"/>
    <property type="evidence" value="ECO:0007669"/>
    <property type="project" value="InterPro"/>
</dbReference>
<dbReference type="GO" id="GO:0004252">
    <property type="term" value="F:serine-type endopeptidase activity"/>
    <property type="evidence" value="ECO:0007669"/>
    <property type="project" value="InterPro"/>
</dbReference>
<reference evidence="6" key="1">
    <citation type="submission" date="2016-06" db="EMBL/GenBank/DDBJ databases">
        <title>Parallel loss of symbiosis genes in relatives of nitrogen-fixing non-legume Parasponia.</title>
        <authorList>
            <person name="Van Velzen R."/>
            <person name="Holmer R."/>
            <person name="Bu F."/>
            <person name="Rutten L."/>
            <person name="Van Zeijl A."/>
            <person name="Liu W."/>
            <person name="Santuari L."/>
            <person name="Cao Q."/>
            <person name="Sharma T."/>
            <person name="Shen D."/>
            <person name="Roswanjaya Y."/>
            <person name="Wardhani T."/>
            <person name="Kalhor M.S."/>
            <person name="Jansen J."/>
            <person name="Van den Hoogen J."/>
            <person name="Gungor B."/>
            <person name="Hartog M."/>
            <person name="Hontelez J."/>
            <person name="Verver J."/>
            <person name="Yang W.-C."/>
            <person name="Schijlen E."/>
            <person name="Repin R."/>
            <person name="Schilthuizen M."/>
            <person name="Schranz E."/>
            <person name="Heidstra R."/>
            <person name="Miyata K."/>
            <person name="Fedorova E."/>
            <person name="Kohlen W."/>
            <person name="Bisseling T."/>
            <person name="Smit S."/>
            <person name="Geurts R."/>
        </authorList>
    </citation>
    <scope>NUCLEOTIDE SEQUENCE [LARGE SCALE GENOMIC DNA]</scope>
    <source>
        <strain evidence="6">cv. WU1-14</strain>
    </source>
</reference>
<dbReference type="SUPFAM" id="SSF52743">
    <property type="entry name" value="Subtilisin-like"/>
    <property type="match status" value="1"/>
</dbReference>
<keyword evidence="4" id="KW-0472">Membrane</keyword>
<dbReference type="PANTHER" id="PTHR10795">
    <property type="entry name" value="PROPROTEIN CONVERTASE SUBTILISIN/KEXIN"/>
    <property type="match status" value="1"/>
</dbReference>
<dbReference type="Gene3D" id="3.50.30.30">
    <property type="match status" value="1"/>
</dbReference>